<dbReference type="Proteomes" id="UP000800096">
    <property type="component" value="Unassembled WGS sequence"/>
</dbReference>
<evidence type="ECO:0000259" key="5">
    <source>
        <dbReference type="PROSITE" id="PS51133"/>
    </source>
</evidence>
<keyword evidence="1" id="KW-0479">Metal-binding</keyword>
<dbReference type="OrthoDB" id="10056816at2759"/>
<evidence type="ECO:0000256" key="1">
    <source>
        <dbReference type="ARBA" id="ARBA00022723"/>
    </source>
</evidence>
<proteinExistence type="predicted"/>
<keyword evidence="6" id="KW-0804">Transcription</keyword>
<dbReference type="GO" id="GO:0006351">
    <property type="term" value="P:DNA-templated transcription"/>
    <property type="evidence" value="ECO:0007669"/>
    <property type="project" value="InterPro"/>
</dbReference>
<dbReference type="GO" id="GO:0008270">
    <property type="term" value="F:zinc ion binding"/>
    <property type="evidence" value="ECO:0007669"/>
    <property type="project" value="UniProtKB-KW"/>
</dbReference>
<dbReference type="Gene3D" id="2.20.25.10">
    <property type="match status" value="1"/>
</dbReference>
<dbReference type="PROSITE" id="PS51133">
    <property type="entry name" value="ZF_TFIIS_2"/>
    <property type="match status" value="1"/>
</dbReference>
<accession>A0A6A5QCJ9</accession>
<protein>
    <submittedName>
        <fullName evidence="6">DNA-directed RNA polymerase I subunit A12</fullName>
    </submittedName>
</protein>
<sequence>MALAGTLLFCIDCGDLLDRVAPQKKGYRMPALPNAESKWWPISTQTFSRADAFPSTLQAKRSNVRAIHHSQVETWVMTSETCPACDNTATLFREMQLRGADEGSTLFFRCTSCTHKCAA</sequence>
<keyword evidence="6" id="KW-0240">DNA-directed RNA polymerase</keyword>
<keyword evidence="2 4" id="KW-0863">Zinc-finger</keyword>
<evidence type="ECO:0000256" key="2">
    <source>
        <dbReference type="ARBA" id="ARBA00022771"/>
    </source>
</evidence>
<keyword evidence="7" id="KW-1185">Reference proteome</keyword>
<name>A0A6A5QCJ9_AMPQU</name>
<dbReference type="EMBL" id="ML979139">
    <property type="protein sequence ID" value="KAF1913063.1"/>
    <property type="molecule type" value="Genomic_DNA"/>
</dbReference>
<evidence type="ECO:0000256" key="4">
    <source>
        <dbReference type="PROSITE-ProRule" id="PRU00472"/>
    </source>
</evidence>
<dbReference type="SMART" id="SM00440">
    <property type="entry name" value="ZnF_C2C2"/>
    <property type="match status" value="1"/>
</dbReference>
<organism evidence="6 7">
    <name type="scientific">Ampelomyces quisqualis</name>
    <name type="common">Powdery mildew agent</name>
    <dbReference type="NCBI Taxonomy" id="50730"/>
    <lineage>
        <taxon>Eukaryota</taxon>
        <taxon>Fungi</taxon>
        <taxon>Dikarya</taxon>
        <taxon>Ascomycota</taxon>
        <taxon>Pezizomycotina</taxon>
        <taxon>Dothideomycetes</taxon>
        <taxon>Pleosporomycetidae</taxon>
        <taxon>Pleosporales</taxon>
        <taxon>Pleosporineae</taxon>
        <taxon>Phaeosphaeriaceae</taxon>
        <taxon>Ampelomyces</taxon>
    </lineage>
</organism>
<gene>
    <name evidence="6" type="ORF">BDU57DRAFT_456772</name>
</gene>
<dbReference type="AlphaFoldDB" id="A0A6A5QCJ9"/>
<evidence type="ECO:0000313" key="6">
    <source>
        <dbReference type="EMBL" id="KAF1913063.1"/>
    </source>
</evidence>
<keyword evidence="3" id="KW-0862">Zinc</keyword>
<dbReference type="SUPFAM" id="SSF57783">
    <property type="entry name" value="Zinc beta-ribbon"/>
    <property type="match status" value="1"/>
</dbReference>
<dbReference type="GO" id="GO:0003676">
    <property type="term" value="F:nucleic acid binding"/>
    <property type="evidence" value="ECO:0007669"/>
    <property type="project" value="InterPro"/>
</dbReference>
<feature type="domain" description="TFIIS-type" evidence="5">
    <location>
        <begin position="78"/>
        <end position="118"/>
    </location>
</feature>
<dbReference type="InterPro" id="IPR001222">
    <property type="entry name" value="Znf_TFIIS"/>
</dbReference>
<reference evidence="6" key="1">
    <citation type="journal article" date="2020" name="Stud. Mycol.">
        <title>101 Dothideomycetes genomes: a test case for predicting lifestyles and emergence of pathogens.</title>
        <authorList>
            <person name="Haridas S."/>
            <person name="Albert R."/>
            <person name="Binder M."/>
            <person name="Bloem J."/>
            <person name="Labutti K."/>
            <person name="Salamov A."/>
            <person name="Andreopoulos B."/>
            <person name="Baker S."/>
            <person name="Barry K."/>
            <person name="Bills G."/>
            <person name="Bluhm B."/>
            <person name="Cannon C."/>
            <person name="Castanera R."/>
            <person name="Culley D."/>
            <person name="Daum C."/>
            <person name="Ezra D."/>
            <person name="Gonzalez J."/>
            <person name="Henrissat B."/>
            <person name="Kuo A."/>
            <person name="Liang C."/>
            <person name="Lipzen A."/>
            <person name="Lutzoni F."/>
            <person name="Magnuson J."/>
            <person name="Mondo S."/>
            <person name="Nolan M."/>
            <person name="Ohm R."/>
            <person name="Pangilinan J."/>
            <person name="Park H.-J."/>
            <person name="Ramirez L."/>
            <person name="Alfaro M."/>
            <person name="Sun H."/>
            <person name="Tritt A."/>
            <person name="Yoshinaga Y."/>
            <person name="Zwiers L.-H."/>
            <person name="Turgeon B."/>
            <person name="Goodwin S."/>
            <person name="Spatafora J."/>
            <person name="Crous P."/>
            <person name="Grigoriev I."/>
        </authorList>
    </citation>
    <scope>NUCLEOTIDE SEQUENCE</scope>
    <source>
        <strain evidence="6">HMLAC05119</strain>
    </source>
</reference>
<evidence type="ECO:0000313" key="7">
    <source>
        <dbReference type="Proteomes" id="UP000800096"/>
    </source>
</evidence>
<dbReference type="GO" id="GO:0000428">
    <property type="term" value="C:DNA-directed RNA polymerase complex"/>
    <property type="evidence" value="ECO:0007669"/>
    <property type="project" value="UniProtKB-KW"/>
</dbReference>
<dbReference type="Pfam" id="PF01096">
    <property type="entry name" value="Zn_ribbon_TFIIS"/>
    <property type="match status" value="1"/>
</dbReference>
<evidence type="ECO:0000256" key="3">
    <source>
        <dbReference type="ARBA" id="ARBA00022833"/>
    </source>
</evidence>